<accession>A0ABZ0P9G2</accession>
<evidence type="ECO:0000313" key="2">
    <source>
        <dbReference type="EMBL" id="WPB08504.1"/>
    </source>
</evidence>
<dbReference type="RefSeq" id="XP_065459739.1">
    <property type="nucleotide sequence ID" value="XM_065603667.1"/>
</dbReference>
<protein>
    <submittedName>
        <fullName evidence="2">Uncharacterized protein</fullName>
    </submittedName>
</protein>
<proteinExistence type="predicted"/>
<dbReference type="GeneID" id="90644939"/>
<evidence type="ECO:0000256" key="1">
    <source>
        <dbReference type="SAM" id="MobiDB-lite"/>
    </source>
</evidence>
<reference evidence="2 3" key="1">
    <citation type="submission" date="2023-09" db="EMBL/GenBank/DDBJ databases">
        <title>Complete-Gapless Cercospora beticola genome.</title>
        <authorList>
            <person name="Wyatt N.A."/>
            <person name="Spanner R.E."/>
            <person name="Bolton M.D."/>
        </authorList>
    </citation>
    <scope>NUCLEOTIDE SEQUENCE [LARGE SCALE GENOMIC DNA]</scope>
    <source>
        <strain evidence="2">Cb09-40</strain>
    </source>
</reference>
<keyword evidence="3" id="KW-1185">Reference proteome</keyword>
<gene>
    <name evidence="2" type="ORF">RHO25_013170</name>
</gene>
<organism evidence="2 3">
    <name type="scientific">Cercospora beticola</name>
    <name type="common">Sugarbeet leaf spot fungus</name>
    <dbReference type="NCBI Taxonomy" id="122368"/>
    <lineage>
        <taxon>Eukaryota</taxon>
        <taxon>Fungi</taxon>
        <taxon>Dikarya</taxon>
        <taxon>Ascomycota</taxon>
        <taxon>Pezizomycotina</taxon>
        <taxon>Dothideomycetes</taxon>
        <taxon>Dothideomycetidae</taxon>
        <taxon>Mycosphaerellales</taxon>
        <taxon>Mycosphaerellaceae</taxon>
        <taxon>Cercospora</taxon>
    </lineage>
</organism>
<name>A0ABZ0P9G2_CERBT</name>
<evidence type="ECO:0000313" key="3">
    <source>
        <dbReference type="Proteomes" id="UP001302367"/>
    </source>
</evidence>
<feature type="region of interest" description="Disordered" evidence="1">
    <location>
        <begin position="61"/>
        <end position="86"/>
    </location>
</feature>
<dbReference type="Proteomes" id="UP001302367">
    <property type="component" value="Chromosome 10"/>
</dbReference>
<feature type="compositionally biased region" description="Polar residues" evidence="1">
    <location>
        <begin position="64"/>
        <end position="79"/>
    </location>
</feature>
<sequence>MNRHRLADEERAVRHALELETDKAEEATVSGGETFEDERLAAKVARMNMLQTSSTACFRKIFSKSPSDSQEAEQEQPTADSPEKGV</sequence>
<dbReference type="EMBL" id="CP134193">
    <property type="protein sequence ID" value="WPB08504.1"/>
    <property type="molecule type" value="Genomic_DNA"/>
</dbReference>